<reference evidence="2 3" key="1">
    <citation type="journal article" date="2015" name="Stand. Genomic Sci.">
        <title>Genomic Encyclopedia of Bacterial and Archaeal Type Strains, Phase III: the genomes of soil and plant-associated and newly described type strains.</title>
        <authorList>
            <person name="Whitman W.B."/>
            <person name="Woyke T."/>
            <person name="Klenk H.P."/>
            <person name="Zhou Y."/>
            <person name="Lilburn T.G."/>
            <person name="Beck B.J."/>
            <person name="De Vos P."/>
            <person name="Vandamme P."/>
            <person name="Eisen J.A."/>
            <person name="Garrity G."/>
            <person name="Hugenholtz P."/>
            <person name="Kyrpides N.C."/>
        </authorList>
    </citation>
    <scope>NUCLEOTIDE SEQUENCE [LARGE SCALE GENOMIC DNA]</scope>
    <source>
        <strain evidence="2 3">VKM Ac-2572</strain>
    </source>
</reference>
<dbReference type="EMBL" id="SLWN01000014">
    <property type="protein sequence ID" value="TCO19067.1"/>
    <property type="molecule type" value="Genomic_DNA"/>
</dbReference>
<dbReference type="OrthoDB" id="5566900at2"/>
<dbReference type="RefSeq" id="WP_132213333.1">
    <property type="nucleotide sequence ID" value="NZ_SLWN01000014.1"/>
</dbReference>
<dbReference type="GO" id="GO:0008757">
    <property type="term" value="F:S-adenosylmethionine-dependent methyltransferase activity"/>
    <property type="evidence" value="ECO:0007669"/>
    <property type="project" value="InterPro"/>
</dbReference>
<keyword evidence="3" id="KW-1185">Reference proteome</keyword>
<keyword evidence="2" id="KW-0489">Methyltransferase</keyword>
<dbReference type="Proteomes" id="UP000294508">
    <property type="component" value="Unassembled WGS sequence"/>
</dbReference>
<dbReference type="CDD" id="cd02440">
    <property type="entry name" value="AdoMet_MTases"/>
    <property type="match status" value="1"/>
</dbReference>
<accession>A0A4R2H242</accession>
<gene>
    <name evidence="2" type="ORF">EV652_11443</name>
</gene>
<dbReference type="Pfam" id="PF08241">
    <property type="entry name" value="Methyltransf_11"/>
    <property type="match status" value="1"/>
</dbReference>
<comment type="caution">
    <text evidence="2">The sequence shown here is derived from an EMBL/GenBank/DDBJ whole genome shotgun (WGS) entry which is preliminary data.</text>
</comment>
<dbReference type="InterPro" id="IPR029063">
    <property type="entry name" value="SAM-dependent_MTases_sf"/>
</dbReference>
<dbReference type="Gene3D" id="3.40.50.150">
    <property type="entry name" value="Vaccinia Virus protein VP39"/>
    <property type="match status" value="1"/>
</dbReference>
<sequence length="235" mass="25345">MTAIARYDGVADYYASGWGEDLTDPVTVALFDVLGDVAGQRVLDVACGHGRISRGLAHKGATVVGVDLSAAMLAKAEERESNEPLGIRYLQSDAADPELLQGDEYDAAVCSMGLSDIDNLDGTLANIRRLLRPGGIFAFAMLHPCFPGIEGVSAAWPSDGTYYDERYWQADASLSTLRQQVGANHRTLSTYLNTLHHHGLTLTQTAEPQPRITPDSPRAPMAQYPVFFVASFANS</sequence>
<proteinExistence type="predicted"/>
<keyword evidence="2" id="KW-0808">Transferase</keyword>
<evidence type="ECO:0000259" key="1">
    <source>
        <dbReference type="Pfam" id="PF08241"/>
    </source>
</evidence>
<feature type="domain" description="Methyltransferase type 11" evidence="1">
    <location>
        <begin position="43"/>
        <end position="139"/>
    </location>
</feature>
<name>A0A4R2H242_9ACTN</name>
<dbReference type="AlphaFoldDB" id="A0A4R2H242"/>
<dbReference type="PANTHER" id="PTHR43861:SF1">
    <property type="entry name" value="TRANS-ACONITATE 2-METHYLTRANSFERASE"/>
    <property type="match status" value="1"/>
</dbReference>
<dbReference type="PANTHER" id="PTHR43861">
    <property type="entry name" value="TRANS-ACONITATE 2-METHYLTRANSFERASE-RELATED"/>
    <property type="match status" value="1"/>
</dbReference>
<protein>
    <submittedName>
        <fullName evidence="2">Methyltransferase family protein</fullName>
    </submittedName>
</protein>
<evidence type="ECO:0000313" key="2">
    <source>
        <dbReference type="EMBL" id="TCO19067.1"/>
    </source>
</evidence>
<dbReference type="InterPro" id="IPR013216">
    <property type="entry name" value="Methyltransf_11"/>
</dbReference>
<dbReference type="SUPFAM" id="SSF53335">
    <property type="entry name" value="S-adenosyl-L-methionine-dependent methyltransferases"/>
    <property type="match status" value="1"/>
</dbReference>
<dbReference type="GO" id="GO:0032259">
    <property type="term" value="P:methylation"/>
    <property type="evidence" value="ECO:0007669"/>
    <property type="project" value="UniProtKB-KW"/>
</dbReference>
<organism evidence="2 3">
    <name type="scientific">Kribbella steppae</name>
    <dbReference type="NCBI Taxonomy" id="2512223"/>
    <lineage>
        <taxon>Bacteria</taxon>
        <taxon>Bacillati</taxon>
        <taxon>Actinomycetota</taxon>
        <taxon>Actinomycetes</taxon>
        <taxon>Propionibacteriales</taxon>
        <taxon>Kribbellaceae</taxon>
        <taxon>Kribbella</taxon>
    </lineage>
</organism>
<evidence type="ECO:0000313" key="3">
    <source>
        <dbReference type="Proteomes" id="UP000294508"/>
    </source>
</evidence>